<dbReference type="GO" id="GO:0005615">
    <property type="term" value="C:extracellular space"/>
    <property type="evidence" value="ECO:0007669"/>
    <property type="project" value="TreeGrafter"/>
</dbReference>
<dbReference type="PRINTS" id="PR00759">
    <property type="entry name" value="BASICPTASE"/>
</dbReference>
<dbReference type="Gene3D" id="4.10.410.10">
    <property type="entry name" value="Pancreatic trypsin inhibitor Kunitz domain"/>
    <property type="match status" value="3"/>
</dbReference>
<keyword evidence="2 8" id="KW-0356">Hemostasis</keyword>
<evidence type="ECO:0000256" key="5">
    <source>
        <dbReference type="ARBA" id="ARBA00023084"/>
    </source>
</evidence>
<keyword evidence="7" id="KW-0325">Glycoprotein</keyword>
<dbReference type="PIRSF" id="PIRSF001620">
    <property type="entry name" value="TFPI"/>
    <property type="match status" value="1"/>
</dbReference>
<dbReference type="GO" id="GO:0004867">
    <property type="term" value="F:serine-type endopeptidase inhibitor activity"/>
    <property type="evidence" value="ECO:0007669"/>
    <property type="project" value="UniProtKB-UniRule"/>
</dbReference>
<accession>A0A6P7LHH3</accession>
<dbReference type="FunFam" id="4.10.410.10:FF:000004">
    <property type="entry name" value="Tissue factor pathway inhibitor"/>
    <property type="match status" value="2"/>
</dbReference>
<feature type="domain" description="BPTI/Kunitz inhibitor" evidence="9">
    <location>
        <begin position="99"/>
        <end position="149"/>
    </location>
</feature>
<dbReference type="GeneID" id="114847483"/>
<evidence type="ECO:0000256" key="3">
    <source>
        <dbReference type="ARBA" id="ARBA00022737"/>
    </source>
</evidence>
<organism evidence="10 11">
    <name type="scientific">Betta splendens</name>
    <name type="common">Siamese fighting fish</name>
    <dbReference type="NCBI Taxonomy" id="158456"/>
    <lineage>
        <taxon>Eukaryota</taxon>
        <taxon>Metazoa</taxon>
        <taxon>Chordata</taxon>
        <taxon>Craniata</taxon>
        <taxon>Vertebrata</taxon>
        <taxon>Euteleostomi</taxon>
        <taxon>Actinopterygii</taxon>
        <taxon>Neopterygii</taxon>
        <taxon>Teleostei</taxon>
        <taxon>Neoteleostei</taxon>
        <taxon>Acanthomorphata</taxon>
        <taxon>Anabantaria</taxon>
        <taxon>Anabantiformes</taxon>
        <taxon>Anabantoidei</taxon>
        <taxon>Osphronemidae</taxon>
        <taxon>Betta</taxon>
    </lineage>
</organism>
<dbReference type="InterPro" id="IPR008296">
    <property type="entry name" value="TFPI-like"/>
</dbReference>
<keyword evidence="6" id="KW-1015">Disulfide bond</keyword>
<evidence type="ECO:0000256" key="2">
    <source>
        <dbReference type="ARBA" id="ARBA00022696"/>
    </source>
</evidence>
<comment type="subcellular location">
    <subcellularLocation>
        <location evidence="8">Secreted</location>
    </subcellularLocation>
</comment>
<dbReference type="OrthoDB" id="5950222at2759"/>
<evidence type="ECO:0000256" key="4">
    <source>
        <dbReference type="ARBA" id="ARBA00022900"/>
    </source>
</evidence>
<dbReference type="FunCoup" id="A0A6P7LHH3">
    <property type="interactions" value="137"/>
</dbReference>
<dbReference type="InterPro" id="IPR020901">
    <property type="entry name" value="Prtase_inh_Kunz-CS"/>
</dbReference>
<dbReference type="InParanoid" id="A0A6P7LHH3"/>
<sequence length="280" mass="31852">MAAGKWWLWCVVWLLVRRGSCKRHGHDGAPHEPLIFSELCALKDESGPCKAIKERFFFDVNTRTCQVFEYGGCGGNSNNFESLEECERTCIVTDDKDPCHLPEAPGPCRGLVTRYFFDTESQQCKSFFYGGCFGNANNFKSMEACQAKCQNPAKPSQAPELRRLEDAQPTFLTGEQTVFESQVQLNNANQETKDLKRDPACLSPEERGTCEGEDRRFAFDPATRRCRAFIYSGCGGNDNNFQTRKQCFKKCIKRKSGHRQGIPVRRKVYYKLPHSDQALH</sequence>
<dbReference type="PANTHER" id="PTHR10083:SF377">
    <property type="entry name" value="TISSUE FACTOR PATHWAY INHIBITOR"/>
    <property type="match status" value="1"/>
</dbReference>
<feature type="domain" description="BPTI/Kunitz inhibitor" evidence="9">
    <location>
        <begin position="40"/>
        <end position="90"/>
    </location>
</feature>
<dbReference type="Proteomes" id="UP000515150">
    <property type="component" value="Chromosome 21"/>
</dbReference>
<protein>
    <recommendedName>
        <fullName evidence="8">Tissue factor pathway inhibitor</fullName>
    </recommendedName>
</protein>
<keyword evidence="3" id="KW-0677">Repeat</keyword>
<dbReference type="KEGG" id="bspl:114847483"/>
<dbReference type="InterPro" id="IPR050098">
    <property type="entry name" value="TFPI/VKTCI-like"/>
</dbReference>
<dbReference type="CDD" id="cd00109">
    <property type="entry name" value="Kunitz-type"/>
    <property type="match status" value="1"/>
</dbReference>
<evidence type="ECO:0000256" key="6">
    <source>
        <dbReference type="ARBA" id="ARBA00023157"/>
    </source>
</evidence>
<evidence type="ECO:0000256" key="1">
    <source>
        <dbReference type="ARBA" id="ARBA00022690"/>
    </source>
</evidence>
<evidence type="ECO:0000256" key="7">
    <source>
        <dbReference type="ARBA" id="ARBA00023180"/>
    </source>
</evidence>
<evidence type="ECO:0000256" key="8">
    <source>
        <dbReference type="PIRNR" id="PIRNR001620"/>
    </source>
</evidence>
<dbReference type="PROSITE" id="PS00280">
    <property type="entry name" value="BPTI_KUNITZ_1"/>
    <property type="match status" value="3"/>
</dbReference>
<reference evidence="11" key="1">
    <citation type="submission" date="2025-08" db="UniProtKB">
        <authorList>
            <consortium name="RefSeq"/>
        </authorList>
    </citation>
    <scope>IDENTIFICATION</scope>
</reference>
<keyword evidence="1 8" id="KW-0646">Protease inhibitor</keyword>
<dbReference type="InterPro" id="IPR002223">
    <property type="entry name" value="Kunitz_BPTI"/>
</dbReference>
<dbReference type="CTD" id="359833"/>
<proteinExistence type="predicted"/>
<feature type="chain" id="PRO_5028556483" description="Tissue factor pathway inhibitor" evidence="8">
    <location>
        <begin position="22"/>
        <end position="280"/>
    </location>
</feature>
<dbReference type="PROSITE" id="PS50279">
    <property type="entry name" value="BPTI_KUNITZ_2"/>
    <property type="match status" value="3"/>
</dbReference>
<dbReference type="InterPro" id="IPR036880">
    <property type="entry name" value="Kunitz_BPTI_sf"/>
</dbReference>
<gene>
    <name evidence="11" type="primary">tfpia</name>
</gene>
<name>A0A6P7LHH3_BETSP</name>
<dbReference type="GO" id="GO:0007596">
    <property type="term" value="P:blood coagulation"/>
    <property type="evidence" value="ECO:0007669"/>
    <property type="project" value="UniProtKB-UniRule"/>
</dbReference>
<dbReference type="PANTHER" id="PTHR10083">
    <property type="entry name" value="KUNITZ-TYPE PROTEASE INHIBITOR-RELATED"/>
    <property type="match status" value="1"/>
</dbReference>
<dbReference type="RefSeq" id="XP_028993129.1">
    <property type="nucleotide sequence ID" value="XM_029137296.3"/>
</dbReference>
<dbReference type="SUPFAM" id="SSF57362">
    <property type="entry name" value="BPTI-like"/>
    <property type="match status" value="3"/>
</dbReference>
<dbReference type="Pfam" id="PF00014">
    <property type="entry name" value="Kunitz_BPTI"/>
    <property type="match status" value="3"/>
</dbReference>
<dbReference type="SMART" id="SM00131">
    <property type="entry name" value="KU"/>
    <property type="match status" value="3"/>
</dbReference>
<keyword evidence="10" id="KW-1185">Reference proteome</keyword>
<dbReference type="AlphaFoldDB" id="A0A6P7LHH3"/>
<evidence type="ECO:0000259" key="9">
    <source>
        <dbReference type="PROSITE" id="PS50279"/>
    </source>
</evidence>
<feature type="signal peptide" evidence="8">
    <location>
        <begin position="1"/>
        <end position="21"/>
    </location>
</feature>
<evidence type="ECO:0000313" key="11">
    <source>
        <dbReference type="RefSeq" id="XP_028993129.1"/>
    </source>
</evidence>
<evidence type="ECO:0000313" key="10">
    <source>
        <dbReference type="Proteomes" id="UP000515150"/>
    </source>
</evidence>
<keyword evidence="5 8" id="KW-0094">Blood coagulation</keyword>
<feature type="domain" description="BPTI/Kunitz inhibitor" evidence="9">
    <location>
        <begin position="201"/>
        <end position="251"/>
    </location>
</feature>
<keyword evidence="4 8" id="KW-0722">Serine protease inhibitor</keyword>
<keyword evidence="8" id="KW-0732">Signal</keyword>